<dbReference type="Gene3D" id="3.30.40.10">
    <property type="entry name" value="Zinc/RING finger domain, C3HC4 (zinc finger)"/>
    <property type="match status" value="1"/>
</dbReference>
<evidence type="ECO:0000259" key="11">
    <source>
        <dbReference type="PROSITE" id="PS50089"/>
    </source>
</evidence>
<evidence type="ECO:0000256" key="8">
    <source>
        <dbReference type="ARBA" id="ARBA00022833"/>
    </source>
</evidence>
<dbReference type="EMBL" id="JBEAFC010000012">
    <property type="protein sequence ID" value="KAL1534606.1"/>
    <property type="molecule type" value="Genomic_DNA"/>
</dbReference>
<keyword evidence="5" id="KW-0479">Metal-binding</keyword>
<keyword evidence="7" id="KW-0833">Ubl conjugation pathway</keyword>
<keyword evidence="4 12" id="KW-0808">Transferase</keyword>
<dbReference type="PANTHER" id="PTHR22937">
    <property type="entry name" value="E3 UBIQUITIN-PROTEIN LIGASE RNF165"/>
    <property type="match status" value="1"/>
</dbReference>
<accession>A0ABD1FRY5</accession>
<dbReference type="Pfam" id="PF13639">
    <property type="entry name" value="zf-RING_2"/>
    <property type="match status" value="1"/>
</dbReference>
<keyword evidence="12" id="KW-0012">Acyltransferase</keyword>
<dbReference type="SUPFAM" id="SSF57850">
    <property type="entry name" value="RING/U-box"/>
    <property type="match status" value="1"/>
</dbReference>
<dbReference type="PROSITE" id="PS50089">
    <property type="entry name" value="ZF_RING_2"/>
    <property type="match status" value="1"/>
</dbReference>
<evidence type="ECO:0000256" key="1">
    <source>
        <dbReference type="ARBA" id="ARBA00000900"/>
    </source>
</evidence>
<sequence length="707" mass="77035">MQRGRSALNSFPEPFDLNQGSLPENTSMDHSVENRQSNYILGSTDGNVSRASTTDGASQSFSCWDRGESSSSSNGMQDGARATDSKTRLGWSSSSNACSGLDVRSEGWPFPPSNATSYSNLVTGRSPAMQNFSSNDASMNLNLNDGQPWINHDCHRGSGAVVPHNLYKPGHSVVDQNPTFYASSSNIGTFSGHSSNSSENYDLAGPSFGSWGSSCKRKALEGTSGQFYPGGSSTSNQPMGKNIMQHPAHGNYNTSGNLSISSGSVNLSSTNHMEQVNPSIVVGMNRVTPSRFPSSSVPGVAESSARHFAVRLNHVRHEPVPFDTPRNSSMRSSGVHASHFSRPIANTDSAELRSSITLPMNQQNSLTQPHLMPVNGARGIHSYPWNGSLSTRGGSSFSSSFVVYGESGHGAPEDINVRSSRRNNLEYPMTVSAPETRNVLPDQIDWSFAPGVSASSRNHPTGSRIGPSSGGRTYSGAWLPHQNPASQNHERLSESFPWIPPTHRVEPESGTRRSHFSVLPSAFSSMDEAANTSRHHLDQRSAALLMDITGDDITGRRSLAAVEGRHRLIRQLLNAMRRGVHLQAEDYMLIDPFMNGFTELHDRHRDMRLDVDDMSYEELLALEERIGNVSTGLSEEQIRGSMKQRMHEARGSTLPSMEPCCICQEDFMTGEDIGILNCGHEFHASCIKQWLMLKNLCPICKTTALET</sequence>
<feature type="region of interest" description="Disordered" evidence="10">
    <location>
        <begin position="319"/>
        <end position="338"/>
    </location>
</feature>
<feature type="domain" description="RING-type" evidence="11">
    <location>
        <begin position="660"/>
        <end position="701"/>
    </location>
</feature>
<organism evidence="12 13">
    <name type="scientific">Salvia divinorum</name>
    <name type="common">Maria pastora</name>
    <name type="synonym">Diviner's sage</name>
    <dbReference type="NCBI Taxonomy" id="28513"/>
    <lineage>
        <taxon>Eukaryota</taxon>
        <taxon>Viridiplantae</taxon>
        <taxon>Streptophyta</taxon>
        <taxon>Embryophyta</taxon>
        <taxon>Tracheophyta</taxon>
        <taxon>Spermatophyta</taxon>
        <taxon>Magnoliopsida</taxon>
        <taxon>eudicotyledons</taxon>
        <taxon>Gunneridae</taxon>
        <taxon>Pentapetalae</taxon>
        <taxon>asterids</taxon>
        <taxon>lamiids</taxon>
        <taxon>Lamiales</taxon>
        <taxon>Lamiaceae</taxon>
        <taxon>Nepetoideae</taxon>
        <taxon>Mentheae</taxon>
        <taxon>Salviinae</taxon>
        <taxon>Salvia</taxon>
        <taxon>Salvia subgen. Calosphace</taxon>
    </lineage>
</organism>
<evidence type="ECO:0000313" key="13">
    <source>
        <dbReference type="Proteomes" id="UP001567538"/>
    </source>
</evidence>
<dbReference type="FunFam" id="3.30.40.10:FF:000309">
    <property type="entry name" value="E3 ubiquitin-protein ligase MBR2"/>
    <property type="match status" value="1"/>
</dbReference>
<evidence type="ECO:0000256" key="4">
    <source>
        <dbReference type="ARBA" id="ARBA00022679"/>
    </source>
</evidence>
<evidence type="ECO:0000256" key="6">
    <source>
        <dbReference type="ARBA" id="ARBA00022771"/>
    </source>
</evidence>
<protein>
    <recommendedName>
        <fullName evidence="3">RING-type E3 ubiquitin transferase</fullName>
        <ecNumber evidence="3">2.3.2.27</ecNumber>
    </recommendedName>
</protein>
<dbReference type="SMART" id="SM00184">
    <property type="entry name" value="RING"/>
    <property type="match status" value="1"/>
</dbReference>
<evidence type="ECO:0000256" key="3">
    <source>
        <dbReference type="ARBA" id="ARBA00012483"/>
    </source>
</evidence>
<dbReference type="EC" id="2.3.2.27" evidence="3"/>
<proteinExistence type="predicted"/>
<feature type="compositionally biased region" description="Polar residues" evidence="10">
    <location>
        <begin position="18"/>
        <end position="62"/>
    </location>
</feature>
<comment type="catalytic activity">
    <reaction evidence="1">
        <text>S-ubiquitinyl-[E2 ubiquitin-conjugating enzyme]-L-cysteine + [acceptor protein]-L-lysine = [E2 ubiquitin-conjugating enzyme]-L-cysteine + N(6)-ubiquitinyl-[acceptor protein]-L-lysine.</text>
        <dbReference type="EC" id="2.3.2.27"/>
    </reaction>
</comment>
<dbReference type="InterPro" id="IPR013083">
    <property type="entry name" value="Znf_RING/FYVE/PHD"/>
</dbReference>
<dbReference type="Proteomes" id="UP001567538">
    <property type="component" value="Unassembled WGS sequence"/>
</dbReference>
<dbReference type="PANTHER" id="PTHR22937:SF216">
    <property type="entry name" value="RING-TYPE E3 UBIQUITIN TRANSFERASE"/>
    <property type="match status" value="1"/>
</dbReference>
<dbReference type="InterPro" id="IPR045191">
    <property type="entry name" value="MBR1/2-like"/>
</dbReference>
<dbReference type="GO" id="GO:0008270">
    <property type="term" value="F:zinc ion binding"/>
    <property type="evidence" value="ECO:0007669"/>
    <property type="project" value="UniProtKB-KW"/>
</dbReference>
<reference evidence="12 13" key="1">
    <citation type="submission" date="2024-06" db="EMBL/GenBank/DDBJ databases">
        <title>A chromosome level genome sequence of Diviner's sage (Salvia divinorum).</title>
        <authorList>
            <person name="Ford S.A."/>
            <person name="Ro D.-K."/>
            <person name="Ness R.W."/>
            <person name="Phillips M.A."/>
        </authorList>
    </citation>
    <scope>NUCLEOTIDE SEQUENCE [LARGE SCALE GENOMIC DNA]</scope>
    <source>
        <strain evidence="12">SAF-2024a</strain>
        <tissue evidence="12">Leaf</tissue>
    </source>
</reference>
<evidence type="ECO:0000313" key="12">
    <source>
        <dbReference type="EMBL" id="KAL1534606.1"/>
    </source>
</evidence>
<comment type="caution">
    <text evidence="12">The sequence shown here is derived from an EMBL/GenBank/DDBJ whole genome shotgun (WGS) entry which is preliminary data.</text>
</comment>
<keyword evidence="6 9" id="KW-0863">Zinc-finger</keyword>
<feature type="region of interest" description="Disordered" evidence="10">
    <location>
        <begin position="451"/>
        <end position="471"/>
    </location>
</feature>
<evidence type="ECO:0000256" key="5">
    <source>
        <dbReference type="ARBA" id="ARBA00022723"/>
    </source>
</evidence>
<dbReference type="GO" id="GO:0043161">
    <property type="term" value="P:proteasome-mediated ubiquitin-dependent protein catabolic process"/>
    <property type="evidence" value="ECO:0007669"/>
    <property type="project" value="UniProtKB-ARBA"/>
</dbReference>
<dbReference type="GO" id="GO:0010228">
    <property type="term" value="P:vegetative to reproductive phase transition of meristem"/>
    <property type="evidence" value="ECO:0007669"/>
    <property type="project" value="UniProtKB-ARBA"/>
</dbReference>
<dbReference type="AlphaFoldDB" id="A0ABD1FRY5"/>
<dbReference type="InterPro" id="IPR001841">
    <property type="entry name" value="Znf_RING"/>
</dbReference>
<evidence type="ECO:0000256" key="2">
    <source>
        <dbReference type="ARBA" id="ARBA00004906"/>
    </source>
</evidence>
<evidence type="ECO:0000256" key="7">
    <source>
        <dbReference type="ARBA" id="ARBA00022786"/>
    </source>
</evidence>
<keyword evidence="13" id="KW-1185">Reference proteome</keyword>
<gene>
    <name evidence="12" type="ORF">AAHA92_30768</name>
</gene>
<feature type="region of interest" description="Disordered" evidence="10">
    <location>
        <begin position="224"/>
        <end position="244"/>
    </location>
</feature>
<comment type="pathway">
    <text evidence="2">Protein modification; protein ubiquitination.</text>
</comment>
<keyword evidence="8" id="KW-0862">Zinc</keyword>
<feature type="region of interest" description="Disordered" evidence="10">
    <location>
        <begin position="1"/>
        <end position="92"/>
    </location>
</feature>
<evidence type="ECO:0000256" key="9">
    <source>
        <dbReference type="PROSITE-ProRule" id="PRU00175"/>
    </source>
</evidence>
<dbReference type="GO" id="GO:0061630">
    <property type="term" value="F:ubiquitin protein ligase activity"/>
    <property type="evidence" value="ECO:0007669"/>
    <property type="project" value="UniProtKB-EC"/>
</dbReference>
<feature type="compositionally biased region" description="Polar residues" evidence="10">
    <location>
        <begin position="224"/>
        <end position="239"/>
    </location>
</feature>
<evidence type="ECO:0000256" key="10">
    <source>
        <dbReference type="SAM" id="MobiDB-lite"/>
    </source>
</evidence>
<name>A0ABD1FRY5_SALDI</name>